<dbReference type="InterPro" id="IPR039192">
    <property type="entry name" value="STKc_GSK3"/>
</dbReference>
<dbReference type="FunFam" id="1.10.510.10:FF:000082">
    <property type="entry name" value="Shaggy-related protein kinase kappa"/>
    <property type="match status" value="1"/>
</dbReference>
<comment type="caution">
    <text evidence="10">The sequence shown here is derived from an EMBL/GenBank/DDBJ whole genome shotgun (WGS) entry which is preliminary data.</text>
</comment>
<dbReference type="EMBL" id="CAJJDN010000162">
    <property type="protein sequence ID" value="CAD8125780.1"/>
    <property type="molecule type" value="Genomic_DNA"/>
</dbReference>
<dbReference type="OrthoDB" id="272141at2759"/>
<dbReference type="InterPro" id="IPR050591">
    <property type="entry name" value="GSK-3"/>
</dbReference>
<name>A0A8S1RFF8_9CILI</name>
<evidence type="ECO:0000259" key="9">
    <source>
        <dbReference type="PROSITE" id="PS50011"/>
    </source>
</evidence>
<dbReference type="GO" id="GO:0005524">
    <property type="term" value="F:ATP binding"/>
    <property type="evidence" value="ECO:0007669"/>
    <property type="project" value="UniProtKB-UniRule"/>
</dbReference>
<keyword evidence="5" id="KW-0418">Kinase</keyword>
<dbReference type="GO" id="GO:0030154">
    <property type="term" value="P:cell differentiation"/>
    <property type="evidence" value="ECO:0007669"/>
    <property type="project" value="TreeGrafter"/>
</dbReference>
<dbReference type="GO" id="GO:0004674">
    <property type="term" value="F:protein serine/threonine kinase activity"/>
    <property type="evidence" value="ECO:0007669"/>
    <property type="project" value="UniProtKB-KW"/>
</dbReference>
<keyword evidence="3" id="KW-0808">Transferase</keyword>
<keyword evidence="4 7" id="KW-0547">Nucleotide-binding</keyword>
<proteinExistence type="inferred from homology"/>
<dbReference type="InterPro" id="IPR017441">
    <property type="entry name" value="Protein_kinase_ATP_BS"/>
</dbReference>
<evidence type="ECO:0000256" key="8">
    <source>
        <dbReference type="RuleBase" id="RU000304"/>
    </source>
</evidence>
<comment type="similarity">
    <text evidence="1">Belongs to the protein kinase superfamily. CMGC Ser/Thr protein kinase family. GSK-3 subfamily.</text>
</comment>
<evidence type="ECO:0000256" key="7">
    <source>
        <dbReference type="PROSITE-ProRule" id="PRU10141"/>
    </source>
</evidence>
<dbReference type="AlphaFoldDB" id="A0A8S1RFF8"/>
<accession>A0A8S1RFF8</accession>
<dbReference type="PROSITE" id="PS00108">
    <property type="entry name" value="PROTEIN_KINASE_ST"/>
    <property type="match status" value="1"/>
</dbReference>
<dbReference type="Pfam" id="PF00069">
    <property type="entry name" value="Pkinase"/>
    <property type="match status" value="1"/>
</dbReference>
<dbReference type="InterPro" id="IPR000719">
    <property type="entry name" value="Prot_kinase_dom"/>
</dbReference>
<dbReference type="GO" id="GO:0005737">
    <property type="term" value="C:cytoplasm"/>
    <property type="evidence" value="ECO:0007669"/>
    <property type="project" value="TreeGrafter"/>
</dbReference>
<organism evidence="10 11">
    <name type="scientific">Paramecium sonneborni</name>
    <dbReference type="NCBI Taxonomy" id="65129"/>
    <lineage>
        <taxon>Eukaryota</taxon>
        <taxon>Sar</taxon>
        <taxon>Alveolata</taxon>
        <taxon>Ciliophora</taxon>
        <taxon>Intramacronucleata</taxon>
        <taxon>Oligohymenophorea</taxon>
        <taxon>Peniculida</taxon>
        <taxon>Parameciidae</taxon>
        <taxon>Paramecium</taxon>
    </lineage>
</organism>
<keyword evidence="11" id="KW-1185">Reference proteome</keyword>
<keyword evidence="2 8" id="KW-0723">Serine/threonine-protein kinase</keyword>
<evidence type="ECO:0000256" key="1">
    <source>
        <dbReference type="ARBA" id="ARBA00005527"/>
    </source>
</evidence>
<dbReference type="SMART" id="SM00220">
    <property type="entry name" value="S_TKc"/>
    <property type="match status" value="1"/>
</dbReference>
<feature type="domain" description="Protein kinase" evidence="9">
    <location>
        <begin position="28"/>
        <end position="316"/>
    </location>
</feature>
<evidence type="ECO:0000256" key="4">
    <source>
        <dbReference type="ARBA" id="ARBA00022741"/>
    </source>
</evidence>
<dbReference type="PANTHER" id="PTHR24057">
    <property type="entry name" value="GLYCOGEN SYNTHASE KINASE-3 ALPHA"/>
    <property type="match status" value="1"/>
</dbReference>
<dbReference type="InterPro" id="IPR008271">
    <property type="entry name" value="Ser/Thr_kinase_AS"/>
</dbReference>
<reference evidence="10" key="1">
    <citation type="submission" date="2021-01" db="EMBL/GenBank/DDBJ databases">
        <authorList>
            <consortium name="Genoscope - CEA"/>
            <person name="William W."/>
        </authorList>
    </citation>
    <scope>NUCLEOTIDE SEQUENCE</scope>
</reference>
<dbReference type="PROSITE" id="PS00107">
    <property type="entry name" value="PROTEIN_KINASE_ATP"/>
    <property type="match status" value="1"/>
</dbReference>
<evidence type="ECO:0000256" key="5">
    <source>
        <dbReference type="ARBA" id="ARBA00022777"/>
    </source>
</evidence>
<evidence type="ECO:0000256" key="6">
    <source>
        <dbReference type="ARBA" id="ARBA00022840"/>
    </source>
</evidence>
<evidence type="ECO:0000256" key="2">
    <source>
        <dbReference type="ARBA" id="ARBA00022527"/>
    </source>
</evidence>
<dbReference type="GO" id="GO:0005634">
    <property type="term" value="C:nucleus"/>
    <property type="evidence" value="ECO:0007669"/>
    <property type="project" value="TreeGrafter"/>
</dbReference>
<protein>
    <recommendedName>
        <fullName evidence="9">Protein kinase domain-containing protein</fullName>
    </recommendedName>
</protein>
<gene>
    <name evidence="10" type="ORF">PSON_ATCC_30995.1.T1620043</name>
</gene>
<evidence type="ECO:0000313" key="11">
    <source>
        <dbReference type="Proteomes" id="UP000692954"/>
    </source>
</evidence>
<sequence>MKQRLVTQADDLPQDNQVQNGNKLSNQYQICQVVGNGTFGMVYLAIDTKSDEKVAIKKVFQDRKYKNREHLIISELNHPCIVKLRQAFFTQGDNTKNSEDIYLNLVMDYIPETLSKIIRNFKKNKVGFPNQSLKIYSYQMLRALAYLQGVGICHRDIKPQNILVNPNNHVLKICDFGSAKRLIAGEPNVAYICSRYYRAPELIFGATEYTTAIDMWSIGCVIAEMLIGEPLFPGESATDQLVEIIKILGTPNIDQIKQMNPQHSQFKFPQIKCHPWAKVFAKFKPEPHFIDFLSKILVYSPRDRLKPLEALLHPYFDELRKQDFVLDPNIKLPNFFDFYKEELQIQPEIAHKLTPCWVNK</sequence>
<evidence type="ECO:0000256" key="3">
    <source>
        <dbReference type="ARBA" id="ARBA00022679"/>
    </source>
</evidence>
<evidence type="ECO:0000313" key="10">
    <source>
        <dbReference type="EMBL" id="CAD8125780.1"/>
    </source>
</evidence>
<dbReference type="CDD" id="cd14137">
    <property type="entry name" value="STKc_GSK3"/>
    <property type="match status" value="1"/>
</dbReference>
<dbReference type="PANTHER" id="PTHR24057:SF0">
    <property type="entry name" value="PROTEIN KINASE SHAGGY-RELATED"/>
    <property type="match status" value="1"/>
</dbReference>
<dbReference type="PROSITE" id="PS50011">
    <property type="entry name" value="PROTEIN_KINASE_DOM"/>
    <property type="match status" value="1"/>
</dbReference>
<dbReference type="GO" id="GO:0007165">
    <property type="term" value="P:signal transduction"/>
    <property type="evidence" value="ECO:0007669"/>
    <property type="project" value="TreeGrafter"/>
</dbReference>
<dbReference type="Proteomes" id="UP000692954">
    <property type="component" value="Unassembled WGS sequence"/>
</dbReference>
<keyword evidence="6 7" id="KW-0067">ATP-binding</keyword>
<feature type="binding site" evidence="7">
    <location>
        <position position="58"/>
    </location>
    <ligand>
        <name>ATP</name>
        <dbReference type="ChEBI" id="CHEBI:30616"/>
    </ligand>
</feature>